<gene>
    <name evidence="2" type="ORF">ECRASSUSDP1_LOCUS25091</name>
</gene>
<reference evidence="2" key="1">
    <citation type="submission" date="2023-07" db="EMBL/GenBank/DDBJ databases">
        <authorList>
            <consortium name="AG Swart"/>
            <person name="Singh M."/>
            <person name="Singh A."/>
            <person name="Seah K."/>
            <person name="Emmerich C."/>
        </authorList>
    </citation>
    <scope>NUCLEOTIDE SEQUENCE</scope>
    <source>
        <strain evidence="2">DP1</strain>
    </source>
</reference>
<dbReference type="AlphaFoldDB" id="A0AAD2D8J8"/>
<dbReference type="Proteomes" id="UP001295684">
    <property type="component" value="Unassembled WGS sequence"/>
</dbReference>
<keyword evidence="1" id="KW-1133">Transmembrane helix</keyword>
<sequence>MDPQYASLPKTICEWCFFIITILATFNCLKRPDWNFAFGLLSYFMLKAMGEDSVKNMLIILNIGLLIFDIIWVFVLGSVWHGKPTHDKIIWEGFSGLHNFIITLSVIIIVIRIIAIIFLFLFSKREEQFMRNKTRR</sequence>
<keyword evidence="1" id="KW-0812">Transmembrane</keyword>
<evidence type="ECO:0000313" key="3">
    <source>
        <dbReference type="Proteomes" id="UP001295684"/>
    </source>
</evidence>
<feature type="transmembrane region" description="Helical" evidence="1">
    <location>
        <begin position="57"/>
        <end position="80"/>
    </location>
</feature>
<evidence type="ECO:0000313" key="2">
    <source>
        <dbReference type="EMBL" id="CAI2383586.1"/>
    </source>
</evidence>
<accession>A0AAD2D8J8</accession>
<keyword evidence="1" id="KW-0472">Membrane</keyword>
<protein>
    <submittedName>
        <fullName evidence="2">Uncharacterized protein</fullName>
    </submittedName>
</protein>
<organism evidence="2 3">
    <name type="scientific">Euplotes crassus</name>
    <dbReference type="NCBI Taxonomy" id="5936"/>
    <lineage>
        <taxon>Eukaryota</taxon>
        <taxon>Sar</taxon>
        <taxon>Alveolata</taxon>
        <taxon>Ciliophora</taxon>
        <taxon>Intramacronucleata</taxon>
        <taxon>Spirotrichea</taxon>
        <taxon>Hypotrichia</taxon>
        <taxon>Euplotida</taxon>
        <taxon>Euplotidae</taxon>
        <taxon>Moneuplotes</taxon>
    </lineage>
</organism>
<keyword evidence="3" id="KW-1185">Reference proteome</keyword>
<feature type="transmembrane region" description="Helical" evidence="1">
    <location>
        <begin position="100"/>
        <end position="122"/>
    </location>
</feature>
<name>A0AAD2D8J8_EUPCR</name>
<comment type="caution">
    <text evidence="2">The sequence shown here is derived from an EMBL/GenBank/DDBJ whole genome shotgun (WGS) entry which is preliminary data.</text>
</comment>
<dbReference type="EMBL" id="CAMPGE010025870">
    <property type="protein sequence ID" value="CAI2383586.1"/>
    <property type="molecule type" value="Genomic_DNA"/>
</dbReference>
<proteinExistence type="predicted"/>
<evidence type="ECO:0000256" key="1">
    <source>
        <dbReference type="SAM" id="Phobius"/>
    </source>
</evidence>